<organism evidence="2 3">
    <name type="scientific">Streptococcus anginosus SK1138</name>
    <dbReference type="NCBI Taxonomy" id="1161422"/>
    <lineage>
        <taxon>Bacteria</taxon>
        <taxon>Bacillati</taxon>
        <taxon>Bacillota</taxon>
        <taxon>Bacilli</taxon>
        <taxon>Lactobacillales</taxon>
        <taxon>Streptococcaceae</taxon>
        <taxon>Streptococcus</taxon>
        <taxon>Streptococcus anginosus group</taxon>
    </lineage>
</organism>
<protein>
    <recommendedName>
        <fullName evidence="4">DUF2798 domain-containing protein</fullName>
    </recommendedName>
</protein>
<evidence type="ECO:0000256" key="1">
    <source>
        <dbReference type="SAM" id="Phobius"/>
    </source>
</evidence>
<dbReference type="Proteomes" id="UP000006614">
    <property type="component" value="Unassembled WGS sequence"/>
</dbReference>
<sequence length="180" mass="20743">MKTFSYEKFCKFAYEKKIFCAKIAFINKEMEFLCRRILRNHYFFTALMCSMMVFGMSIWNLSVVGYFSWAHLAMGYVPGLITTFLLDLLVAGPVVKGVAFKFLTERHKPWQKILVVSGGMVLIMVSLMPFYGIFFNSVPLSVSNYFGAWLTNFIVAFPLNFLIVGPISRFILGQLQQQLF</sequence>
<feature type="transmembrane region" description="Helical" evidence="1">
    <location>
        <begin position="73"/>
        <end position="92"/>
    </location>
</feature>
<dbReference type="InterPro" id="IPR021529">
    <property type="entry name" value="DUF2798"/>
</dbReference>
<comment type="caution">
    <text evidence="2">The sequence shown here is derived from an EMBL/GenBank/DDBJ whole genome shotgun (WGS) entry which is preliminary data.</text>
</comment>
<feature type="transmembrane region" description="Helical" evidence="1">
    <location>
        <begin position="113"/>
        <end position="134"/>
    </location>
</feature>
<evidence type="ECO:0000313" key="3">
    <source>
        <dbReference type="Proteomes" id="UP000006614"/>
    </source>
</evidence>
<dbReference type="Pfam" id="PF11391">
    <property type="entry name" value="DUF2798"/>
    <property type="match status" value="1"/>
</dbReference>
<accession>A0AAD2T8V6</accession>
<evidence type="ECO:0008006" key="4">
    <source>
        <dbReference type="Google" id="ProtNLM"/>
    </source>
</evidence>
<feature type="transmembrane region" description="Helical" evidence="1">
    <location>
        <begin position="42"/>
        <end position="67"/>
    </location>
</feature>
<keyword evidence="1" id="KW-0472">Membrane</keyword>
<gene>
    <name evidence="2" type="ORF">HMPREF1126_0302</name>
</gene>
<proteinExistence type="predicted"/>
<feature type="transmembrane region" description="Helical" evidence="1">
    <location>
        <begin position="146"/>
        <end position="172"/>
    </location>
</feature>
<keyword evidence="1" id="KW-1133">Transmembrane helix</keyword>
<keyword evidence="1" id="KW-0812">Transmembrane</keyword>
<dbReference type="AlphaFoldDB" id="A0AAD2T8V6"/>
<name>A0AAD2T8V6_STRAP</name>
<dbReference type="EMBL" id="ALJO01000003">
    <property type="protein sequence ID" value="EJP26856.1"/>
    <property type="molecule type" value="Genomic_DNA"/>
</dbReference>
<reference evidence="2 3" key="1">
    <citation type="submission" date="2012-07" db="EMBL/GenBank/DDBJ databases">
        <authorList>
            <person name="Durkin A.S."/>
            <person name="McCorrison J."/>
            <person name="Torralba M."/>
            <person name="Gillis M."/>
            <person name="Methe B."/>
            <person name="Sutton G."/>
            <person name="Nelson K.E."/>
        </authorList>
    </citation>
    <scope>NUCLEOTIDE SEQUENCE [LARGE SCALE GENOMIC DNA]</scope>
    <source>
        <strain evidence="2 3">SK1138</strain>
    </source>
</reference>
<evidence type="ECO:0000313" key="2">
    <source>
        <dbReference type="EMBL" id="EJP26856.1"/>
    </source>
</evidence>